<name>A0A2S9YNF4_9BACT</name>
<evidence type="ECO:0000259" key="1">
    <source>
        <dbReference type="PROSITE" id="PS51186"/>
    </source>
</evidence>
<evidence type="ECO:0000313" key="3">
    <source>
        <dbReference type="Proteomes" id="UP000238823"/>
    </source>
</evidence>
<comment type="caution">
    <text evidence="2">The sequence shown here is derived from an EMBL/GenBank/DDBJ whole genome shotgun (WGS) entry which is preliminary data.</text>
</comment>
<dbReference type="RefSeq" id="WP_146157841.1">
    <property type="nucleotide sequence ID" value="NZ_PVNL01000071.1"/>
</dbReference>
<dbReference type="Pfam" id="PF13508">
    <property type="entry name" value="Acetyltransf_7"/>
    <property type="match status" value="1"/>
</dbReference>
<keyword evidence="2" id="KW-0808">Transferase</keyword>
<organism evidence="2 3">
    <name type="scientific">Enhygromyxa salina</name>
    <dbReference type="NCBI Taxonomy" id="215803"/>
    <lineage>
        <taxon>Bacteria</taxon>
        <taxon>Pseudomonadati</taxon>
        <taxon>Myxococcota</taxon>
        <taxon>Polyangia</taxon>
        <taxon>Nannocystales</taxon>
        <taxon>Nannocystaceae</taxon>
        <taxon>Enhygromyxa</taxon>
    </lineage>
</organism>
<dbReference type="SUPFAM" id="SSF55729">
    <property type="entry name" value="Acyl-CoA N-acyltransferases (Nat)"/>
    <property type="match status" value="1"/>
</dbReference>
<dbReference type="Proteomes" id="UP000238823">
    <property type="component" value="Unassembled WGS sequence"/>
</dbReference>
<evidence type="ECO:0000313" key="2">
    <source>
        <dbReference type="EMBL" id="PRQ06612.1"/>
    </source>
</evidence>
<dbReference type="EMBL" id="PVNL01000071">
    <property type="protein sequence ID" value="PRQ06612.1"/>
    <property type="molecule type" value="Genomic_DNA"/>
</dbReference>
<dbReference type="PROSITE" id="PS51186">
    <property type="entry name" value="GNAT"/>
    <property type="match status" value="1"/>
</dbReference>
<dbReference type="InterPro" id="IPR000182">
    <property type="entry name" value="GNAT_dom"/>
</dbReference>
<accession>A0A2S9YNF4</accession>
<dbReference type="GO" id="GO:0016747">
    <property type="term" value="F:acyltransferase activity, transferring groups other than amino-acyl groups"/>
    <property type="evidence" value="ECO:0007669"/>
    <property type="project" value="InterPro"/>
</dbReference>
<dbReference type="InterPro" id="IPR016181">
    <property type="entry name" value="Acyl_CoA_acyltransferase"/>
</dbReference>
<sequence>MIELVGGEQFGDLGRLQGVAESIFGRGQRQPGWFRRKLTRAGVDPALSAVAMRGAEVQGYVLLGRVPSLGSVARGAGVGVVAAARGSGLGRALLDFVSARARAAGFASVQFLAEPQRLDWYQRQGFVVVDAQLSLLGFGLGSGERVTTGAAAPSLAATPLWSWFPEAWERTPVEERAFVELALGRAWLTREGRAWLAQRVEPRSADSSVPQLITSLRARLATTTPLVLYPCGADAAWLGALLASGFEVAQRSHVVRRSTHP</sequence>
<feature type="domain" description="N-acetyltransferase" evidence="1">
    <location>
        <begin position="2"/>
        <end position="165"/>
    </location>
</feature>
<protein>
    <submittedName>
        <fullName evidence="2">Acetyltransferase (GNAT) family protein</fullName>
    </submittedName>
</protein>
<dbReference type="Gene3D" id="3.40.630.30">
    <property type="match status" value="1"/>
</dbReference>
<reference evidence="2 3" key="1">
    <citation type="submission" date="2018-03" db="EMBL/GenBank/DDBJ databases">
        <title>Draft Genome Sequences of the Obligatory Marine Myxobacteria Enhygromyxa salina SWB007.</title>
        <authorList>
            <person name="Poehlein A."/>
            <person name="Moghaddam J.A."/>
            <person name="Harms H."/>
            <person name="Alanjari M."/>
            <person name="Koenig G.M."/>
            <person name="Daniel R."/>
            <person name="Schaeberle T.F."/>
        </authorList>
    </citation>
    <scope>NUCLEOTIDE SEQUENCE [LARGE SCALE GENOMIC DNA]</scope>
    <source>
        <strain evidence="2 3">SWB007</strain>
    </source>
</reference>
<gene>
    <name evidence="2" type="ORF">ENSA7_36710</name>
</gene>
<dbReference type="OrthoDB" id="9805924at2"/>
<dbReference type="AlphaFoldDB" id="A0A2S9YNF4"/>
<proteinExistence type="predicted"/>